<dbReference type="OrthoDB" id="29099at2157"/>
<evidence type="ECO:0000256" key="2">
    <source>
        <dbReference type="ARBA" id="ARBA00008034"/>
    </source>
</evidence>
<accession>A1RU18</accession>
<reference evidence="7" key="1">
    <citation type="submission" date="2006-12" db="EMBL/GenBank/DDBJ databases">
        <title>Complete sequence of Pyrobaculum islandicum DSM 4184.</title>
        <authorList>
            <person name="Copeland A."/>
            <person name="Lucas S."/>
            <person name="Lapidus A."/>
            <person name="Barry K."/>
            <person name="Detter J.C."/>
            <person name="Glavina del Rio T."/>
            <person name="Dalin E."/>
            <person name="Tice H."/>
            <person name="Pitluck S."/>
            <person name="Meincke L."/>
            <person name="Brettin T."/>
            <person name="Bruce D."/>
            <person name="Han C."/>
            <person name="Tapia R."/>
            <person name="Gilna P."/>
            <person name="Schmutz J."/>
            <person name="Larimer F."/>
            <person name="Land M."/>
            <person name="Hauser L."/>
            <person name="Kyrpides N."/>
            <person name="Mikhailova N."/>
            <person name="Cozen A.E."/>
            <person name="Fitz-Gibbon S.T."/>
            <person name="House C.H."/>
            <person name="Saltikov C."/>
            <person name="Lowe T."/>
            <person name="Richardson P."/>
        </authorList>
    </citation>
    <scope>NUCLEOTIDE SEQUENCE [LARGE SCALE GENOMIC DNA]</scope>
    <source>
        <strain evidence="7">DSM 4184</strain>
    </source>
</reference>
<dbReference type="eggNOG" id="arCOG01006">
    <property type="taxonomic scope" value="Archaea"/>
</dbReference>
<dbReference type="EMBL" id="CP000504">
    <property type="protein sequence ID" value="ABL88450.1"/>
    <property type="molecule type" value="Genomic_DNA"/>
</dbReference>
<keyword evidence="4 6" id="KW-1133">Transmembrane helix</keyword>
<evidence type="ECO:0000313" key="7">
    <source>
        <dbReference type="EMBL" id="ABL88450.1"/>
    </source>
</evidence>
<name>A1RU18_PYRIL</name>
<dbReference type="SUPFAM" id="SSF81345">
    <property type="entry name" value="ABC transporter involved in vitamin B12 uptake, BtuC"/>
    <property type="match status" value="1"/>
</dbReference>
<protein>
    <submittedName>
        <fullName evidence="7">ABC-3 protein</fullName>
    </submittedName>
</protein>
<dbReference type="GeneID" id="4617921"/>
<evidence type="ECO:0000313" key="8">
    <source>
        <dbReference type="Proteomes" id="UP000002595"/>
    </source>
</evidence>
<feature type="transmembrane region" description="Helical" evidence="6">
    <location>
        <begin position="114"/>
        <end position="134"/>
    </location>
</feature>
<proteinExistence type="inferred from homology"/>
<keyword evidence="5 6" id="KW-0472">Membrane</keyword>
<feature type="transmembrane region" description="Helical" evidence="6">
    <location>
        <begin position="200"/>
        <end position="217"/>
    </location>
</feature>
<evidence type="ECO:0000256" key="4">
    <source>
        <dbReference type="ARBA" id="ARBA00022989"/>
    </source>
</evidence>
<feature type="transmembrane region" description="Helical" evidence="6">
    <location>
        <begin position="154"/>
        <end position="179"/>
    </location>
</feature>
<evidence type="ECO:0000256" key="5">
    <source>
        <dbReference type="ARBA" id="ARBA00023136"/>
    </source>
</evidence>
<keyword evidence="8" id="KW-1185">Reference proteome</keyword>
<dbReference type="Pfam" id="PF00950">
    <property type="entry name" value="ABC-3"/>
    <property type="match status" value="1"/>
</dbReference>
<dbReference type="AlphaFoldDB" id="A1RU18"/>
<sequence>MRIPIEVVAAVLATATLIHAHFYTPLLFWPLTSLVLSAIALAAHSPLAISRRMTFLAHAQGHNILTAALAAAIPTVVFKQSLSSAMFYLFTLLFVVLLNFAVLTTERLGYRKDVATGIVMSFQLTTTIALLYVIRTLYATTLDPLALITGEYVLIGFGDVLTQLPMLALALIFPLAYGIKYLYAAVDEQFTESLGIKTRRLDYLFLASMSLAVSATVYTLGSLMPAVLLVLPGAIAARYSPKLTDQIPLAISIAVLASAVAHLLYTALPWLWPSAALGLVMLALLLAKRYK</sequence>
<comment type="subcellular location">
    <subcellularLocation>
        <location evidence="1">Membrane</location>
        <topology evidence="1">Multi-pass membrane protein</topology>
    </subcellularLocation>
</comment>
<dbReference type="InterPro" id="IPR037294">
    <property type="entry name" value="ABC_BtuC-like"/>
</dbReference>
<dbReference type="PANTHER" id="PTHR30477">
    <property type="entry name" value="ABC-TRANSPORTER METAL-BINDING PROTEIN"/>
    <property type="match status" value="1"/>
</dbReference>
<dbReference type="HOGENOM" id="CLU_904946_0_0_2"/>
<feature type="transmembrane region" description="Helical" evidence="6">
    <location>
        <begin position="61"/>
        <end position="79"/>
    </location>
</feature>
<dbReference type="Proteomes" id="UP000002595">
    <property type="component" value="Chromosome"/>
</dbReference>
<dbReference type="Gene3D" id="1.10.3470.10">
    <property type="entry name" value="ABC transporter involved in vitamin B12 uptake, BtuC"/>
    <property type="match status" value="1"/>
</dbReference>
<dbReference type="GO" id="GO:0055085">
    <property type="term" value="P:transmembrane transport"/>
    <property type="evidence" value="ECO:0007669"/>
    <property type="project" value="InterPro"/>
</dbReference>
<dbReference type="InterPro" id="IPR001626">
    <property type="entry name" value="ABC_TroCD"/>
</dbReference>
<dbReference type="STRING" id="384616.Pisl_1287"/>
<organism evidence="7 8">
    <name type="scientific">Pyrobaculum islandicum (strain DSM 4184 / JCM 9189 / GEO3)</name>
    <dbReference type="NCBI Taxonomy" id="384616"/>
    <lineage>
        <taxon>Archaea</taxon>
        <taxon>Thermoproteota</taxon>
        <taxon>Thermoprotei</taxon>
        <taxon>Thermoproteales</taxon>
        <taxon>Thermoproteaceae</taxon>
        <taxon>Pyrobaculum</taxon>
    </lineage>
</organism>
<keyword evidence="3 6" id="KW-0812">Transmembrane</keyword>
<dbReference type="KEGG" id="pis:Pisl_1287"/>
<gene>
    <name evidence="7" type="ordered locus">Pisl_1287</name>
</gene>
<evidence type="ECO:0000256" key="6">
    <source>
        <dbReference type="SAM" id="Phobius"/>
    </source>
</evidence>
<evidence type="ECO:0000256" key="1">
    <source>
        <dbReference type="ARBA" id="ARBA00004141"/>
    </source>
</evidence>
<dbReference type="GO" id="GO:0043190">
    <property type="term" value="C:ATP-binding cassette (ABC) transporter complex"/>
    <property type="evidence" value="ECO:0007669"/>
    <property type="project" value="InterPro"/>
</dbReference>
<dbReference type="RefSeq" id="WP_011763025.1">
    <property type="nucleotide sequence ID" value="NC_008701.1"/>
</dbReference>
<comment type="similarity">
    <text evidence="2">Belongs to the ABC-3 integral membrane protein family.</text>
</comment>
<feature type="transmembrane region" description="Helical" evidence="6">
    <location>
        <begin position="85"/>
        <end position="102"/>
    </location>
</feature>
<dbReference type="PANTHER" id="PTHR30477:SF21">
    <property type="entry name" value="ABC-3 PROTEIN"/>
    <property type="match status" value="1"/>
</dbReference>
<evidence type="ECO:0000256" key="3">
    <source>
        <dbReference type="ARBA" id="ARBA00022692"/>
    </source>
</evidence>
<feature type="transmembrane region" description="Helical" evidence="6">
    <location>
        <begin position="270"/>
        <end position="287"/>
    </location>
</feature>
<feature type="transmembrane region" description="Helical" evidence="6">
    <location>
        <begin position="30"/>
        <end position="49"/>
    </location>
</feature>